<accession>A0A286USH6</accession>
<keyword evidence="2" id="KW-1185">Reference proteome</keyword>
<evidence type="ECO:0000313" key="1">
    <source>
        <dbReference type="EMBL" id="PAV22563.1"/>
    </source>
</evidence>
<dbReference type="EMBL" id="NBII01000002">
    <property type="protein sequence ID" value="PAV22563.1"/>
    <property type="molecule type" value="Genomic_DNA"/>
</dbReference>
<dbReference type="AlphaFoldDB" id="A0A286USH6"/>
<dbReference type="OrthoDB" id="3249150at2759"/>
<organism evidence="1 2">
    <name type="scientific">Pyrrhoderma noxium</name>
    <dbReference type="NCBI Taxonomy" id="2282107"/>
    <lineage>
        <taxon>Eukaryota</taxon>
        <taxon>Fungi</taxon>
        <taxon>Dikarya</taxon>
        <taxon>Basidiomycota</taxon>
        <taxon>Agaricomycotina</taxon>
        <taxon>Agaricomycetes</taxon>
        <taxon>Hymenochaetales</taxon>
        <taxon>Hymenochaetaceae</taxon>
        <taxon>Pyrrhoderma</taxon>
    </lineage>
</organism>
<comment type="caution">
    <text evidence="1">The sequence shown here is derived from an EMBL/GenBank/DDBJ whole genome shotgun (WGS) entry which is preliminary data.</text>
</comment>
<evidence type="ECO:0000313" key="2">
    <source>
        <dbReference type="Proteomes" id="UP000217199"/>
    </source>
</evidence>
<reference evidence="1 2" key="1">
    <citation type="journal article" date="2017" name="Mol. Ecol.">
        <title>Comparative and population genomic landscape of Phellinus noxius: A hypervariable fungus causing root rot in trees.</title>
        <authorList>
            <person name="Chung C.L."/>
            <person name="Lee T.J."/>
            <person name="Akiba M."/>
            <person name="Lee H.H."/>
            <person name="Kuo T.H."/>
            <person name="Liu D."/>
            <person name="Ke H.M."/>
            <person name="Yokoi T."/>
            <person name="Roa M.B."/>
            <person name="Lu M.J."/>
            <person name="Chang Y.Y."/>
            <person name="Ann P.J."/>
            <person name="Tsai J.N."/>
            <person name="Chen C.Y."/>
            <person name="Tzean S.S."/>
            <person name="Ota Y."/>
            <person name="Hattori T."/>
            <person name="Sahashi N."/>
            <person name="Liou R.F."/>
            <person name="Kikuchi T."/>
            <person name="Tsai I.J."/>
        </authorList>
    </citation>
    <scope>NUCLEOTIDE SEQUENCE [LARGE SCALE GENOMIC DNA]</scope>
    <source>
        <strain evidence="1 2">FFPRI411160</strain>
    </source>
</reference>
<name>A0A286USH6_9AGAM</name>
<proteinExistence type="predicted"/>
<gene>
    <name evidence="1" type="ORF">PNOK_0252000</name>
</gene>
<sequence>MPSISQSYEVILDFTNDTLDSATVQLLRDYGRPSNRIILLNPGETMSLVLAAGDTYKYTLKTKYKVVNVTARAWRDVECGLSQLFLPGSPAWPPRVVSARTPVNGITVDRHFLPRTSTVIYPLVTHDTRIWLFLWPSSLPSPLRFNPII</sequence>
<protein>
    <submittedName>
        <fullName evidence="1">Uncharacterized protein</fullName>
    </submittedName>
</protein>
<dbReference type="Proteomes" id="UP000217199">
    <property type="component" value="Unassembled WGS sequence"/>
</dbReference>
<dbReference type="InParanoid" id="A0A286USH6"/>